<evidence type="ECO:0000256" key="4">
    <source>
        <dbReference type="ARBA" id="ARBA00012645"/>
    </source>
</evidence>
<dbReference type="OrthoDB" id="2276068at2759"/>
<evidence type="ECO:0000256" key="2">
    <source>
        <dbReference type="ARBA" id="ARBA00004922"/>
    </source>
</evidence>
<dbReference type="STRING" id="947166.A0A1D1VAZ0"/>
<dbReference type="EC" id="2.4.1.131" evidence="4 14"/>
<dbReference type="EMBL" id="BDGG01000005">
    <property type="protein sequence ID" value="GAU98796.1"/>
    <property type="molecule type" value="Genomic_DNA"/>
</dbReference>
<dbReference type="Pfam" id="PF00534">
    <property type="entry name" value="Glycos_transf_1"/>
    <property type="match status" value="1"/>
</dbReference>
<evidence type="ECO:0000256" key="14">
    <source>
        <dbReference type="RuleBase" id="RU367051"/>
    </source>
</evidence>
<feature type="transmembrane region" description="Helical" evidence="14">
    <location>
        <begin position="20"/>
        <end position="41"/>
    </location>
</feature>
<evidence type="ECO:0000256" key="12">
    <source>
        <dbReference type="ARBA" id="ARBA00045065"/>
    </source>
</evidence>
<keyword evidence="10 14" id="KW-1133">Transmembrane helix</keyword>
<reference evidence="17 18" key="1">
    <citation type="journal article" date="2016" name="Nat. Commun.">
        <title>Extremotolerant tardigrade genome and improved radiotolerance of human cultured cells by tardigrade-unique protein.</title>
        <authorList>
            <person name="Hashimoto T."/>
            <person name="Horikawa D.D."/>
            <person name="Saito Y."/>
            <person name="Kuwahara H."/>
            <person name="Kozuka-Hata H."/>
            <person name="Shin-I T."/>
            <person name="Minakuchi Y."/>
            <person name="Ohishi K."/>
            <person name="Motoyama A."/>
            <person name="Aizu T."/>
            <person name="Enomoto A."/>
            <person name="Kondo K."/>
            <person name="Tanaka S."/>
            <person name="Hara Y."/>
            <person name="Koshikawa S."/>
            <person name="Sagara H."/>
            <person name="Miura T."/>
            <person name="Yokobori S."/>
            <person name="Miyagawa K."/>
            <person name="Suzuki Y."/>
            <person name="Kubo T."/>
            <person name="Oyama M."/>
            <person name="Kohara Y."/>
            <person name="Fujiyama A."/>
            <person name="Arakawa K."/>
            <person name="Katayama T."/>
            <person name="Toyoda A."/>
            <person name="Kunieda T."/>
        </authorList>
    </citation>
    <scope>NUCLEOTIDE SEQUENCE [LARGE SCALE GENOMIC DNA]</scope>
    <source>
        <strain evidence="17 18">YOKOZUNA-1</strain>
    </source>
</reference>
<name>A0A1D1VAZ0_RAMVA</name>
<evidence type="ECO:0000256" key="10">
    <source>
        <dbReference type="ARBA" id="ARBA00022989"/>
    </source>
</evidence>
<evidence type="ECO:0000256" key="5">
    <source>
        <dbReference type="ARBA" id="ARBA00022018"/>
    </source>
</evidence>
<gene>
    <name evidence="17" type="primary">RvY_09892</name>
    <name evidence="17" type="synonym">RvY_09892.1</name>
    <name evidence="17" type="ORF">RvY_09892-1</name>
</gene>
<evidence type="ECO:0000256" key="7">
    <source>
        <dbReference type="ARBA" id="ARBA00022679"/>
    </source>
</evidence>
<organism evidence="17 18">
    <name type="scientific">Ramazzottius varieornatus</name>
    <name type="common">Water bear</name>
    <name type="synonym">Tardigrade</name>
    <dbReference type="NCBI Taxonomy" id="947166"/>
    <lineage>
        <taxon>Eukaryota</taxon>
        <taxon>Metazoa</taxon>
        <taxon>Ecdysozoa</taxon>
        <taxon>Tardigrada</taxon>
        <taxon>Eutardigrada</taxon>
        <taxon>Parachela</taxon>
        <taxon>Hypsibioidea</taxon>
        <taxon>Ramazzottiidae</taxon>
        <taxon>Ramazzottius</taxon>
    </lineage>
</organism>
<feature type="domain" description="Glycosyl transferase family 1" evidence="15">
    <location>
        <begin position="294"/>
        <end position="461"/>
    </location>
</feature>
<evidence type="ECO:0000256" key="1">
    <source>
        <dbReference type="ARBA" id="ARBA00004389"/>
    </source>
</evidence>
<dbReference type="GO" id="GO:0005789">
    <property type="term" value="C:endoplasmic reticulum membrane"/>
    <property type="evidence" value="ECO:0007669"/>
    <property type="project" value="UniProtKB-SubCell"/>
</dbReference>
<dbReference type="AlphaFoldDB" id="A0A1D1VAZ0"/>
<evidence type="ECO:0000313" key="18">
    <source>
        <dbReference type="Proteomes" id="UP000186922"/>
    </source>
</evidence>
<evidence type="ECO:0000259" key="15">
    <source>
        <dbReference type="Pfam" id="PF00534"/>
    </source>
</evidence>
<sequence length="494" mass="55946">MSKWKMRSSIMNLLARLPMYFATAVAVFIASTLVTCVVIAVRARRRKRTARKNNEFRPIIGFFHPYCLSGGGGERVLWAALNGLGKRYPENEYVIYTGDSPEACMSFRSHVMERFHIDIPSGLHVNFVHLSTRSLLEGRRYPVLTMILQSVGSCIVGLEGLWKLCPDVFIDTTGHAFTLPIFRFIGGCRTAAYVHYPTISTDMLSRVQQRKEAVNNSFVVSRSAFLSSLKVFYYRFFAFLYGLAGKCCEVVTVNSTWTAGHIRDIWCSQNVTIIYPPCNVTEFLSIQVWPDSWKQKIIIVSIGQFRPEKDHPLQLRSLRTLLARRRDLRSRVELHFVGSCRNAEDEARVEKLRELAAKLDISKNIVFHLNAPFKELLNICQHGTIGLHSMWNEHFGIGVVECMAAGLVTVAHNSGGPKADILKDWEGEKTGFLADDEYTYSLAIENVIRCNDFQKDAIRTAARSSVSRFTDEVFMTDFVSAVSALFVLDHSEKL</sequence>
<comment type="similarity">
    <text evidence="3 14">Belongs to the glycosyltransferase group 1 family. Glycosyltransferase 4 subfamily.</text>
</comment>
<dbReference type="PANTHER" id="PTHR45919:SF1">
    <property type="entry name" value="GDP-MAN:MAN(3)GLCNAC(2)-PP-DOL ALPHA-1,2-MANNOSYLTRANSFERASE"/>
    <property type="match status" value="1"/>
</dbReference>
<comment type="subcellular location">
    <subcellularLocation>
        <location evidence="1">Endoplasmic reticulum membrane</location>
        <topology evidence="1">Single-pass membrane protein</topology>
    </subcellularLocation>
</comment>
<evidence type="ECO:0000313" key="17">
    <source>
        <dbReference type="EMBL" id="GAU98796.1"/>
    </source>
</evidence>
<evidence type="ECO:0000256" key="9">
    <source>
        <dbReference type="ARBA" id="ARBA00022824"/>
    </source>
</evidence>
<accession>A0A1D1VAZ0</accession>
<dbReference type="UniPathway" id="UPA00378"/>
<dbReference type="SUPFAM" id="SSF53756">
    <property type="entry name" value="UDP-Glycosyltransferase/glycogen phosphorylase"/>
    <property type="match status" value="1"/>
</dbReference>
<feature type="domain" description="ALG11 mannosyltransferase N-terminal" evidence="16">
    <location>
        <begin position="59"/>
        <end position="266"/>
    </location>
</feature>
<dbReference type="GO" id="GO:0004377">
    <property type="term" value="F:GDP-Man:Man(3)GlcNAc(2)-PP-Dol alpha-1,2-mannosyltransferase activity"/>
    <property type="evidence" value="ECO:0007669"/>
    <property type="project" value="UniProtKB-UniRule"/>
</dbReference>
<evidence type="ECO:0000256" key="13">
    <source>
        <dbReference type="ARBA" id="ARBA00045128"/>
    </source>
</evidence>
<dbReference type="InterPro" id="IPR031814">
    <property type="entry name" value="ALG11_N"/>
</dbReference>
<keyword evidence="9 14" id="KW-0256">Endoplasmic reticulum</keyword>
<dbReference type="CDD" id="cd03806">
    <property type="entry name" value="GT4_ALG11-like"/>
    <property type="match status" value="1"/>
</dbReference>
<protein>
    <recommendedName>
        <fullName evidence="5 14">GDP-Man:Man(3)GlcNAc(2)-PP-Dol alpha-1,2-mannosyltransferase</fullName>
        <ecNumber evidence="4 14">2.4.1.131</ecNumber>
    </recommendedName>
</protein>
<keyword evidence="8 14" id="KW-0812">Transmembrane</keyword>
<evidence type="ECO:0000256" key="11">
    <source>
        <dbReference type="ARBA" id="ARBA00023136"/>
    </source>
</evidence>
<keyword evidence="11 14" id="KW-0472">Membrane</keyword>
<dbReference type="PANTHER" id="PTHR45919">
    <property type="entry name" value="GDP-MAN:MAN(3)GLCNAC(2)-PP-DOL ALPHA-1,2-MANNOSYLTRANSFERASE"/>
    <property type="match status" value="1"/>
</dbReference>
<dbReference type="Gene3D" id="3.40.50.2000">
    <property type="entry name" value="Glycogen Phosphorylase B"/>
    <property type="match status" value="1"/>
</dbReference>
<comment type="caution">
    <text evidence="17">The sequence shown here is derived from an EMBL/GenBank/DDBJ whole genome shotgun (WGS) entry which is preliminary data.</text>
</comment>
<dbReference type="Pfam" id="PF15924">
    <property type="entry name" value="ALG11_N"/>
    <property type="match status" value="1"/>
</dbReference>
<proteinExistence type="inferred from homology"/>
<evidence type="ECO:0000259" key="16">
    <source>
        <dbReference type="Pfam" id="PF15924"/>
    </source>
</evidence>
<keyword evidence="7 14" id="KW-0808">Transferase</keyword>
<dbReference type="GO" id="GO:0006487">
    <property type="term" value="P:protein N-linked glycosylation"/>
    <property type="evidence" value="ECO:0007669"/>
    <property type="project" value="TreeGrafter"/>
</dbReference>
<dbReference type="InterPro" id="IPR038013">
    <property type="entry name" value="ALG11"/>
</dbReference>
<evidence type="ECO:0000256" key="6">
    <source>
        <dbReference type="ARBA" id="ARBA00022676"/>
    </source>
</evidence>
<keyword evidence="18" id="KW-1185">Reference proteome</keyword>
<comment type="pathway">
    <text evidence="2 14">Protein modification; protein glycosylation.</text>
</comment>
<comment type="function">
    <text evidence="13">GDP-Man:Man(3)GlcNAc(2)-PP-Dol alpha-1,2-mannosyltransferase that operates in the biosynthetic pathway of dolichol-linked oligosaccharides, the glycan precursors employed in protein asparagine (N)-glycosylation. The assembly of dolichol-linked oligosaccharides begins on the cytosolic side of the endoplasmic reticulum membrane and finishes in its lumen. The sequential addition of sugars to dolichol pyrophosphate produces dolichol-linked oligosaccharides containing fourteen sugars, including two GlcNAcs, nine mannoses and three glucoses. Once assembled, the oligosaccharide is transferred from the lipid to nascent proteins by oligosaccharyltransferases. Catalyzes, on the cytoplasmic face of the endoplasmic reticulum, the addition of the fourth and fifth mannose residues to the dolichol-linked oligosaccharide chain, to produce Man(5)GlcNAc(2)-PP-dolichol core oligosaccharide. Man(5)GlcNAc(2)-PP-dolichol is a substrate for ALG3, the following enzyme in the biosynthetic pathway.</text>
</comment>
<comment type="catalytic activity">
    <reaction evidence="12 14">
        <text>an alpha-D-Man-(1-&gt;3)-[alpha-D-Man-(1-&gt;6)]-beta-D-Man-(1-&gt;4)-beta-D-GlcNAc-(1-&gt;4)-alpha-D-GlcNAc-diphospho-di-trans,poly-cis-dolichol + 2 GDP-alpha-D-mannose = an alpha-D-Man-(1-&gt;2)-alpha-D-Man-(1-&gt;2)-alpha-D-Man-(1-&gt;3)-[alpha-D-Man-(1-&gt;6)]-beta-D-Man-(1-&gt;4)-beta-D-GlcNAc-(1-&gt;4)-alpha-D-GlcNAc-diphospho-di-trans,poly-cis-dolichol + 2 GDP + 2 H(+)</text>
        <dbReference type="Rhea" id="RHEA:29523"/>
        <dbReference type="Rhea" id="RHEA-COMP:19515"/>
        <dbReference type="Rhea" id="RHEA-COMP:19516"/>
        <dbReference type="ChEBI" id="CHEBI:15378"/>
        <dbReference type="ChEBI" id="CHEBI:57527"/>
        <dbReference type="ChEBI" id="CHEBI:58189"/>
        <dbReference type="ChEBI" id="CHEBI:132511"/>
        <dbReference type="ChEBI" id="CHEBI:132515"/>
        <dbReference type="EC" id="2.4.1.131"/>
    </reaction>
    <physiologicalReaction direction="left-to-right" evidence="12 14">
        <dbReference type="Rhea" id="RHEA:29524"/>
    </physiologicalReaction>
</comment>
<evidence type="ECO:0000256" key="8">
    <source>
        <dbReference type="ARBA" id="ARBA00022692"/>
    </source>
</evidence>
<evidence type="ECO:0000256" key="3">
    <source>
        <dbReference type="ARBA" id="ARBA00009481"/>
    </source>
</evidence>
<dbReference type="Proteomes" id="UP000186922">
    <property type="component" value="Unassembled WGS sequence"/>
</dbReference>
<keyword evidence="6 14" id="KW-0328">Glycosyltransferase</keyword>
<dbReference type="InterPro" id="IPR001296">
    <property type="entry name" value="Glyco_trans_1"/>
</dbReference>